<dbReference type="InterPro" id="IPR051159">
    <property type="entry name" value="Hexapeptide_acetyltransf"/>
</dbReference>
<dbReference type="CDD" id="cd04647">
    <property type="entry name" value="LbH_MAT_like"/>
    <property type="match status" value="1"/>
</dbReference>
<sequence length="227" mass="24616">MRSVIEKIVSRIKKKEYKIDPEISTRIFVELLIQRFVAYARFVIIFRQKKLSFIGGSFKTFNKKNIMIGNGVTVEKNVTINAICKRKLVIGNNVTIGENTIIQGSGVITELGEGINLGENVGIGANSFFGCQGGISVGKNVIFGPRVNIHSENHLFDNTAKPIKEQGVSRKGVVIEEDCWIGSGSIILDGVTIEKGCVVAAGSIVNKSVKANTVVAGVPAKEIKKRI</sequence>
<dbReference type="EMBL" id="JBCITK010000001">
    <property type="protein sequence ID" value="MEN0644952.1"/>
    <property type="molecule type" value="Genomic_DNA"/>
</dbReference>
<protein>
    <submittedName>
        <fullName evidence="1">DapH/DapD/GlmU-related protein</fullName>
    </submittedName>
</protein>
<proteinExistence type="predicted"/>
<keyword evidence="2" id="KW-1185">Reference proteome</keyword>
<comment type="caution">
    <text evidence="1">The sequence shown here is derived from an EMBL/GenBank/DDBJ whole genome shotgun (WGS) entry which is preliminary data.</text>
</comment>
<dbReference type="PANTHER" id="PTHR23416:SF78">
    <property type="entry name" value="LIPOPOLYSACCHARIDE BIOSYNTHESIS O-ACETYL TRANSFERASE WBBJ-RELATED"/>
    <property type="match status" value="1"/>
</dbReference>
<evidence type="ECO:0000313" key="1">
    <source>
        <dbReference type="EMBL" id="MEN0644952.1"/>
    </source>
</evidence>
<organism evidence="1 2">
    <name type="scientific">Alkalicoccobacillus gibsonii</name>
    <dbReference type="NCBI Taxonomy" id="79881"/>
    <lineage>
        <taxon>Bacteria</taxon>
        <taxon>Bacillati</taxon>
        <taxon>Bacillota</taxon>
        <taxon>Bacilli</taxon>
        <taxon>Bacillales</taxon>
        <taxon>Bacillaceae</taxon>
        <taxon>Alkalicoccobacillus</taxon>
    </lineage>
</organism>
<dbReference type="PANTHER" id="PTHR23416">
    <property type="entry name" value="SIALIC ACID SYNTHASE-RELATED"/>
    <property type="match status" value="1"/>
</dbReference>
<dbReference type="Gene3D" id="2.160.10.10">
    <property type="entry name" value="Hexapeptide repeat proteins"/>
    <property type="match status" value="2"/>
</dbReference>
<dbReference type="Pfam" id="PF14602">
    <property type="entry name" value="Hexapep_2"/>
    <property type="match status" value="1"/>
</dbReference>
<name>A0ABU9VM22_9BACI</name>
<dbReference type="RefSeq" id="WP_343131575.1">
    <property type="nucleotide sequence ID" value="NZ_JBCITK010000001.1"/>
</dbReference>
<reference evidence="1 2" key="1">
    <citation type="submission" date="2024-03" db="EMBL/GenBank/DDBJ databases">
        <title>Bacilli Hybrid Assemblies.</title>
        <authorList>
            <person name="Kovac J."/>
        </authorList>
    </citation>
    <scope>NUCLEOTIDE SEQUENCE [LARGE SCALE GENOMIC DNA]</scope>
    <source>
        <strain evidence="1 2">FSL R7-0666</strain>
    </source>
</reference>
<dbReference type="InterPro" id="IPR011004">
    <property type="entry name" value="Trimer_LpxA-like_sf"/>
</dbReference>
<gene>
    <name evidence="1" type="ORF">MKY91_17485</name>
</gene>
<dbReference type="Pfam" id="PF00132">
    <property type="entry name" value="Hexapep"/>
    <property type="match status" value="1"/>
</dbReference>
<dbReference type="Proteomes" id="UP001418796">
    <property type="component" value="Unassembled WGS sequence"/>
</dbReference>
<accession>A0ABU9VM22</accession>
<dbReference type="InterPro" id="IPR001451">
    <property type="entry name" value="Hexapep"/>
</dbReference>
<dbReference type="SUPFAM" id="SSF51161">
    <property type="entry name" value="Trimeric LpxA-like enzymes"/>
    <property type="match status" value="2"/>
</dbReference>
<evidence type="ECO:0000313" key="2">
    <source>
        <dbReference type="Proteomes" id="UP001418796"/>
    </source>
</evidence>